<dbReference type="Proteomes" id="UP000435649">
    <property type="component" value="Unassembled WGS sequence"/>
</dbReference>
<accession>A0A844G4Q0</accession>
<reference evidence="1 2" key="1">
    <citation type="submission" date="2019-08" db="EMBL/GenBank/DDBJ databases">
        <title>In-depth cultivation of the pig gut microbiome towards novel bacterial diversity and tailored functional studies.</title>
        <authorList>
            <person name="Wylensek D."/>
            <person name="Hitch T.C.A."/>
            <person name="Clavel T."/>
        </authorList>
    </citation>
    <scope>NUCLEOTIDE SEQUENCE [LARGE SCALE GENOMIC DNA]</scope>
    <source>
        <strain evidence="1 2">BBE-744-WT-12</strain>
    </source>
</reference>
<evidence type="ECO:0000313" key="1">
    <source>
        <dbReference type="EMBL" id="MST97591.1"/>
    </source>
</evidence>
<gene>
    <name evidence="1" type="ORF">FYJ85_11130</name>
</gene>
<dbReference type="EMBL" id="VUNS01000011">
    <property type="protein sequence ID" value="MST97591.1"/>
    <property type="molecule type" value="Genomic_DNA"/>
</dbReference>
<dbReference type="AlphaFoldDB" id="A0A844G4Q0"/>
<keyword evidence="2" id="KW-1185">Reference proteome</keyword>
<name>A0A844G4Q0_9BACT</name>
<proteinExistence type="predicted"/>
<dbReference type="RefSeq" id="WP_154418569.1">
    <property type="nucleotide sequence ID" value="NZ_VUNS01000011.1"/>
</dbReference>
<evidence type="ECO:0000313" key="2">
    <source>
        <dbReference type="Proteomes" id="UP000435649"/>
    </source>
</evidence>
<comment type="caution">
    <text evidence="1">The sequence shown here is derived from an EMBL/GenBank/DDBJ whole genome shotgun (WGS) entry which is preliminary data.</text>
</comment>
<organism evidence="1 2">
    <name type="scientific">Victivallis lenta</name>
    <dbReference type="NCBI Taxonomy" id="2606640"/>
    <lineage>
        <taxon>Bacteria</taxon>
        <taxon>Pseudomonadati</taxon>
        <taxon>Lentisphaerota</taxon>
        <taxon>Lentisphaeria</taxon>
        <taxon>Victivallales</taxon>
        <taxon>Victivallaceae</taxon>
        <taxon>Victivallis</taxon>
    </lineage>
</organism>
<protein>
    <submittedName>
        <fullName evidence="1">Uncharacterized protein</fullName>
    </submittedName>
</protein>
<sequence>MERIRVRLGRELFRVMRGYCTYCETALSTTFRRLIEENRAQIDGGKSAVEFLDANRVSTTGGGSPEIAVPGMTARAYETPDYLRAVVHANRNRLRITPEQRRAKLDRDIARLDRQIAQEFAELQKQPYIIEGE</sequence>